<sequence>MNRRLRRGIGVLALLLLTGCAPELPKDLTPLFQLASQRERLAGADVAAMTNHVVLTIDRNGIYHNCPLYSKSLDAACRAQMEALVSDGAPPWNGNTVDASSLPDLHASLQRTGWHCADVQQRPLPLRIAADGAWMDCDAPGILPATVSVRITWDTAIPDLIRVNQSGESRDVPLRLIPMTSEPHDEQLLVTAQDRSLHRITLAFRTSSPQHALPADLPELDAASSARVVAVAARHRDAFLAANPPGHGIALLQTAERAGDYFSRLPAPLLAKGRAALKPSDDLLVQATELFGGCRMNHPELTQTCLVGRLMNTPALRHWLHAAVLDARQRSAGLPPEHVAVRHLNVVEEAIRQAGQSTGE</sequence>
<feature type="chain" id="PRO_5047312414" description="Lipoprotein" evidence="1">
    <location>
        <begin position="24"/>
        <end position="360"/>
    </location>
</feature>
<keyword evidence="1" id="KW-0732">Signal</keyword>
<evidence type="ECO:0000313" key="2">
    <source>
        <dbReference type="EMBL" id="UXI69788.1"/>
    </source>
</evidence>
<dbReference type="RefSeq" id="WP_261696741.1">
    <property type="nucleotide sequence ID" value="NZ_CP104694.1"/>
</dbReference>
<proteinExistence type="predicted"/>
<evidence type="ECO:0000313" key="3">
    <source>
        <dbReference type="Proteomes" id="UP001064632"/>
    </source>
</evidence>
<dbReference type="Proteomes" id="UP001064632">
    <property type="component" value="Chromosome"/>
</dbReference>
<accession>A0ABY6BIF0</accession>
<feature type="signal peptide" evidence="1">
    <location>
        <begin position="1"/>
        <end position="23"/>
    </location>
</feature>
<evidence type="ECO:0000256" key="1">
    <source>
        <dbReference type="SAM" id="SignalP"/>
    </source>
</evidence>
<organism evidence="2 3">
    <name type="scientific">Tahibacter amnicola</name>
    <dbReference type="NCBI Taxonomy" id="2976241"/>
    <lineage>
        <taxon>Bacteria</taxon>
        <taxon>Pseudomonadati</taxon>
        <taxon>Pseudomonadota</taxon>
        <taxon>Gammaproteobacteria</taxon>
        <taxon>Lysobacterales</taxon>
        <taxon>Rhodanobacteraceae</taxon>
        <taxon>Tahibacter</taxon>
    </lineage>
</organism>
<gene>
    <name evidence="2" type="ORF">N4264_09205</name>
</gene>
<name>A0ABY6BIF0_9GAMM</name>
<keyword evidence="3" id="KW-1185">Reference proteome</keyword>
<dbReference type="EMBL" id="CP104694">
    <property type="protein sequence ID" value="UXI69788.1"/>
    <property type="molecule type" value="Genomic_DNA"/>
</dbReference>
<protein>
    <recommendedName>
        <fullName evidence="4">Lipoprotein</fullName>
    </recommendedName>
</protein>
<dbReference type="PROSITE" id="PS51257">
    <property type="entry name" value="PROKAR_LIPOPROTEIN"/>
    <property type="match status" value="1"/>
</dbReference>
<evidence type="ECO:0008006" key="4">
    <source>
        <dbReference type="Google" id="ProtNLM"/>
    </source>
</evidence>
<reference evidence="2" key="1">
    <citation type="submission" date="2022-09" db="EMBL/GenBank/DDBJ databases">
        <title>Tahibacter sp. nov., isolated from a fresh water.</title>
        <authorList>
            <person name="Baek J.H."/>
            <person name="Lee J.K."/>
            <person name="Kim J.M."/>
            <person name="Jeon C.O."/>
        </authorList>
    </citation>
    <scope>NUCLEOTIDE SEQUENCE</scope>
    <source>
        <strain evidence="2">W38</strain>
    </source>
</reference>